<keyword evidence="1" id="KW-1133">Transmembrane helix</keyword>
<comment type="caution">
    <text evidence="2">The sequence shown here is derived from an EMBL/GenBank/DDBJ whole genome shotgun (WGS) entry which is preliminary data.</text>
</comment>
<dbReference type="AlphaFoldDB" id="C4FHM2"/>
<evidence type="ECO:0000313" key="2">
    <source>
        <dbReference type="EMBL" id="EEP61415.1"/>
    </source>
</evidence>
<name>C4FHM2_9AQUI</name>
<feature type="transmembrane region" description="Helical" evidence="1">
    <location>
        <begin position="6"/>
        <end position="28"/>
    </location>
</feature>
<protein>
    <submittedName>
        <fullName evidence="2">Uncharacterized protein</fullName>
    </submittedName>
</protein>
<sequence length="92" mass="10684">MIDFSIIFKLILSLLILIGTLYGLLFFLKKYSIPFSKSGQEDIKIRDVKFISKDIGLVTIEFDNKIFLLAFQNGKIEKISEKEITQNLEHKE</sequence>
<keyword evidence="3" id="KW-1185">Reference proteome</keyword>
<dbReference type="EMBL" id="ABZS01000003">
    <property type="protein sequence ID" value="EEP61415.1"/>
    <property type="molecule type" value="Genomic_DNA"/>
</dbReference>
<evidence type="ECO:0000313" key="3">
    <source>
        <dbReference type="Proteomes" id="UP000005540"/>
    </source>
</evidence>
<dbReference type="Proteomes" id="UP000005540">
    <property type="component" value="Unassembled WGS sequence"/>
</dbReference>
<keyword evidence="1" id="KW-0812">Transmembrane</keyword>
<proteinExistence type="predicted"/>
<accession>C4FHM2</accession>
<keyword evidence="1" id="KW-0472">Membrane</keyword>
<reference evidence="2 3" key="1">
    <citation type="submission" date="2009-04" db="EMBL/GenBank/DDBJ databases">
        <authorList>
            <person name="Reysenbach A.-L."/>
            <person name="Heidelberg J.F."/>
            <person name="Nelson W.C."/>
        </authorList>
    </citation>
    <scope>NUCLEOTIDE SEQUENCE [LARGE SCALE GENOMIC DNA]</scope>
    <source>
        <strain evidence="2 3">SS-5</strain>
    </source>
</reference>
<gene>
    <name evidence="2" type="ORF">SULYE_0050</name>
</gene>
<organism evidence="2 3">
    <name type="scientific">Sulfurihydrogenibium yellowstonense SS-5</name>
    <dbReference type="NCBI Taxonomy" id="432331"/>
    <lineage>
        <taxon>Bacteria</taxon>
        <taxon>Pseudomonadati</taxon>
        <taxon>Aquificota</taxon>
        <taxon>Aquificia</taxon>
        <taxon>Aquificales</taxon>
        <taxon>Hydrogenothermaceae</taxon>
        <taxon>Sulfurihydrogenibium</taxon>
    </lineage>
</organism>
<evidence type="ECO:0000256" key="1">
    <source>
        <dbReference type="SAM" id="Phobius"/>
    </source>
</evidence>